<evidence type="ECO:0000313" key="4">
    <source>
        <dbReference type="Proteomes" id="UP001230207"/>
    </source>
</evidence>
<dbReference type="Gene3D" id="3.40.350.10">
    <property type="entry name" value="Creatinase/prolidase N-terminal domain"/>
    <property type="match status" value="1"/>
</dbReference>
<feature type="domain" description="Peptidase M24" evidence="1">
    <location>
        <begin position="193"/>
        <end position="398"/>
    </location>
</feature>
<dbReference type="InterPro" id="IPR000587">
    <property type="entry name" value="Creatinase_N"/>
</dbReference>
<dbReference type="InterPro" id="IPR001714">
    <property type="entry name" value="Pept_M24_MAP"/>
</dbReference>
<dbReference type="CDD" id="cd01066">
    <property type="entry name" value="APP_MetAP"/>
    <property type="match status" value="1"/>
</dbReference>
<comment type="caution">
    <text evidence="3">The sequence shown here is derived from an EMBL/GenBank/DDBJ whole genome shotgun (WGS) entry which is preliminary data.</text>
</comment>
<keyword evidence="3" id="KW-0031">Aminopeptidase</keyword>
<evidence type="ECO:0000313" key="3">
    <source>
        <dbReference type="EMBL" id="MDQ0318128.1"/>
    </source>
</evidence>
<dbReference type="SUPFAM" id="SSF53092">
    <property type="entry name" value="Creatinase/prolidase N-terminal domain"/>
    <property type="match status" value="1"/>
</dbReference>
<evidence type="ECO:0000259" key="1">
    <source>
        <dbReference type="Pfam" id="PF00557"/>
    </source>
</evidence>
<dbReference type="InterPro" id="IPR036005">
    <property type="entry name" value="Creatinase/aminopeptidase-like"/>
</dbReference>
<dbReference type="GO" id="GO:0004177">
    <property type="term" value="F:aminopeptidase activity"/>
    <property type="evidence" value="ECO:0007669"/>
    <property type="project" value="UniProtKB-KW"/>
</dbReference>
<dbReference type="RefSeq" id="WP_307225920.1">
    <property type="nucleotide sequence ID" value="NZ_JAUSVF010000001.1"/>
</dbReference>
<dbReference type="Pfam" id="PF00557">
    <property type="entry name" value="Peptidase_M24"/>
    <property type="match status" value="1"/>
</dbReference>
<feature type="domain" description="Creatinase N-terminal" evidence="2">
    <location>
        <begin position="7"/>
        <end position="186"/>
    </location>
</feature>
<dbReference type="InterPro" id="IPR000994">
    <property type="entry name" value="Pept_M24"/>
</dbReference>
<reference evidence="3 4" key="1">
    <citation type="submission" date="2023-07" db="EMBL/GenBank/DDBJ databases">
        <title>Genomic Encyclopedia of Type Strains, Phase IV (KMG-IV): sequencing the most valuable type-strain genomes for metagenomic binning, comparative biology and taxonomic classification.</title>
        <authorList>
            <person name="Goeker M."/>
        </authorList>
    </citation>
    <scope>NUCLEOTIDE SEQUENCE [LARGE SCALE GENOMIC DNA]</scope>
    <source>
        <strain evidence="3 4">DSM 1112</strain>
    </source>
</reference>
<evidence type="ECO:0000259" key="2">
    <source>
        <dbReference type="Pfam" id="PF01321"/>
    </source>
</evidence>
<keyword evidence="4" id="KW-1185">Reference proteome</keyword>
<sequence>MAHLDRQRAARLMEAEGIDALLLLTAETFTYATSAPAGVATMWRKTGAIAAVVPADPAIAEGAVVSDLFEAAFRVASSITDIRINPIWVETADITGIAFDPDAANLVAEALRIKGRKGGFARPETFDADLGFQHAADILADRGLQGGHIGIELESLSVSDFRRLQNALPDATFVDASRLVAQLRMIKSPAEIEHLRTAVALSEAGIEMLQKTIAIDVSRDALAAAWTTGVKEEAARRGVKNLTGLWEYVSVGPNPWIQGGAVEEGSLIKVDVGCLISGYTSDTGRTFVCGKPTALQSRLFQGLEAAFAAGLDKLRPGNAMSAVHRAATHAIANAGFPDFTRGHFGHGLGTGPGSEEWPFLSATSETLLEPGMVLAFETPWYVDGVGGMIIEDQLLITADGHEIMNRLPRGLVSV</sequence>
<gene>
    <name evidence="3" type="ORF">QO002_000266</name>
</gene>
<keyword evidence="3" id="KW-0645">Protease</keyword>
<dbReference type="PRINTS" id="PR00599">
    <property type="entry name" value="MAPEPTIDASE"/>
</dbReference>
<dbReference type="Gene3D" id="3.90.230.10">
    <property type="entry name" value="Creatinase/methionine aminopeptidase superfamily"/>
    <property type="match status" value="1"/>
</dbReference>
<dbReference type="SUPFAM" id="SSF55920">
    <property type="entry name" value="Creatinase/aminopeptidase"/>
    <property type="match status" value="1"/>
</dbReference>
<dbReference type="EMBL" id="JAUSVF010000001">
    <property type="protein sequence ID" value="MDQ0318128.1"/>
    <property type="molecule type" value="Genomic_DNA"/>
</dbReference>
<dbReference type="InterPro" id="IPR029149">
    <property type="entry name" value="Creatin/AminoP/Spt16_N"/>
</dbReference>
<dbReference type="PANTHER" id="PTHR46112:SF2">
    <property type="entry name" value="XAA-PRO AMINOPEPTIDASE P-RELATED"/>
    <property type="match status" value="1"/>
</dbReference>
<dbReference type="PANTHER" id="PTHR46112">
    <property type="entry name" value="AMINOPEPTIDASE"/>
    <property type="match status" value="1"/>
</dbReference>
<dbReference type="InterPro" id="IPR050659">
    <property type="entry name" value="Peptidase_M24B"/>
</dbReference>
<accession>A0ABU0BJR7</accession>
<dbReference type="Proteomes" id="UP001230207">
    <property type="component" value="Unassembled WGS sequence"/>
</dbReference>
<organism evidence="3 4">
    <name type="scientific">Pararhizobium capsulatum DSM 1112</name>
    <dbReference type="NCBI Taxonomy" id="1121113"/>
    <lineage>
        <taxon>Bacteria</taxon>
        <taxon>Pseudomonadati</taxon>
        <taxon>Pseudomonadota</taxon>
        <taxon>Alphaproteobacteria</taxon>
        <taxon>Hyphomicrobiales</taxon>
        <taxon>Rhizobiaceae</taxon>
        <taxon>Rhizobium/Agrobacterium group</taxon>
        <taxon>Pararhizobium</taxon>
    </lineage>
</organism>
<proteinExistence type="predicted"/>
<protein>
    <submittedName>
        <fullName evidence="3">Xaa-Pro aminopeptidase</fullName>
    </submittedName>
</protein>
<keyword evidence="3" id="KW-0378">Hydrolase</keyword>
<name>A0ABU0BJR7_9HYPH</name>
<dbReference type="Pfam" id="PF01321">
    <property type="entry name" value="Creatinase_N"/>
    <property type="match status" value="1"/>
</dbReference>